<dbReference type="Proteomes" id="UP000326924">
    <property type="component" value="Unassembled WGS sequence"/>
</dbReference>
<proteinExistence type="predicted"/>
<accession>A0A5J5EMB8</accession>
<dbReference type="InParanoid" id="A0A5J5EMB8"/>
<dbReference type="EMBL" id="VXIS01000214">
    <property type="protein sequence ID" value="KAA8896348.1"/>
    <property type="molecule type" value="Genomic_DNA"/>
</dbReference>
<name>A0A5J5EMB8_9PEZI</name>
<gene>
    <name evidence="1" type="ORF">FN846DRAFT_910740</name>
</gene>
<dbReference type="AlphaFoldDB" id="A0A5J5EMB8"/>
<reference evidence="1 2" key="1">
    <citation type="submission" date="2019-09" db="EMBL/GenBank/DDBJ databases">
        <title>Draft genome of the ectomycorrhizal ascomycete Sphaerosporella brunnea.</title>
        <authorList>
            <consortium name="DOE Joint Genome Institute"/>
            <person name="Benucci G.M."/>
            <person name="Marozzi G."/>
            <person name="Antonielli L."/>
            <person name="Sanchez S."/>
            <person name="Marco P."/>
            <person name="Wang X."/>
            <person name="Falini L.B."/>
            <person name="Barry K."/>
            <person name="Haridas S."/>
            <person name="Lipzen A."/>
            <person name="Labutti K."/>
            <person name="Grigoriev I.V."/>
            <person name="Murat C."/>
            <person name="Martin F."/>
            <person name="Albertini E."/>
            <person name="Donnini D."/>
            <person name="Bonito G."/>
        </authorList>
    </citation>
    <scope>NUCLEOTIDE SEQUENCE [LARGE SCALE GENOMIC DNA]</scope>
    <source>
        <strain evidence="1 2">Sb_GMNB300</strain>
    </source>
</reference>
<sequence length="191" mass="20945">MQNDAVERRWVETADIGLPALHSLHPLLKKKVDEKLGAQAKRAKAAVTIRTKGALLEEEAGRIRNNAAHEAAKLDINTARLPNYAANFRSAREKFCSSRPLLVALVPPLQPSLTPPPLPPTSSAPPLLRLLSPGLDPPIRRFRICFALRSADGVSWRLARTNIYNNKLCNATEHTLLPGPTPGISEMEHPP</sequence>
<organism evidence="1 2">
    <name type="scientific">Sphaerosporella brunnea</name>
    <dbReference type="NCBI Taxonomy" id="1250544"/>
    <lineage>
        <taxon>Eukaryota</taxon>
        <taxon>Fungi</taxon>
        <taxon>Dikarya</taxon>
        <taxon>Ascomycota</taxon>
        <taxon>Pezizomycotina</taxon>
        <taxon>Pezizomycetes</taxon>
        <taxon>Pezizales</taxon>
        <taxon>Pyronemataceae</taxon>
        <taxon>Sphaerosporella</taxon>
    </lineage>
</organism>
<comment type="caution">
    <text evidence="1">The sequence shown here is derived from an EMBL/GenBank/DDBJ whole genome shotgun (WGS) entry which is preliminary data.</text>
</comment>
<evidence type="ECO:0000313" key="1">
    <source>
        <dbReference type="EMBL" id="KAA8896348.1"/>
    </source>
</evidence>
<keyword evidence="2" id="KW-1185">Reference proteome</keyword>
<protein>
    <submittedName>
        <fullName evidence="1">Uncharacterized protein</fullName>
    </submittedName>
</protein>
<evidence type="ECO:0000313" key="2">
    <source>
        <dbReference type="Proteomes" id="UP000326924"/>
    </source>
</evidence>